<name>A0A9P8JEQ3_AURME</name>
<protein>
    <recommendedName>
        <fullName evidence="3">THO complex subunit 2</fullName>
    </recommendedName>
</protein>
<feature type="compositionally biased region" description="Basic and acidic residues" evidence="5">
    <location>
        <begin position="1825"/>
        <end position="1851"/>
    </location>
</feature>
<feature type="compositionally biased region" description="Low complexity" evidence="5">
    <location>
        <begin position="593"/>
        <end position="604"/>
    </location>
</feature>
<evidence type="ECO:0000259" key="7">
    <source>
        <dbReference type="Pfam" id="PF11732"/>
    </source>
</evidence>
<evidence type="ECO:0000256" key="4">
    <source>
        <dbReference type="ARBA" id="ARBA00023242"/>
    </source>
</evidence>
<sequence length="2524" mass="277497">MAPAQQKRKRPQDDHQNRASPHRPENLNLAQQNQRNNRRNGNGNQNRSNNSTPTHNRHGNFSQPASARNSPAQPPQTPQQNAQSQPPPQQQPQHSQPEPTRPALNSTPSATPAPPLILPQYPPTPKEPPAPYAYDYLTDEAVGAWQAKGKQWVLDALEKAEDKDMVSSTVIQELLRTTLDGRLSAGECAEVLKQVAPTDELQSVFADTLALLDDADWKNPVLKTLIHDAGLSPQLLRNELDIEPLSALGLVRNTFSTIRNRKTTNLIYRQANFNLLREESEGYSKLITEYFNAANAGSTSDLIAEDTFQRIKALVGSFDLDVGRVLDITLDVMANLLIKNFRFFIKYLRSSSWWPEQHIPEGFQTQGQGFTSLPAWALPHSASWSQTSEQRAQLAALKEARDVDFWHQVRKVGMDAFYDIGALRITNLDAPAVADLLNTEIKPELDARGREMNMIRRLRTNNARKWMRQTGCVVPPGNSDAAQLLGFKLAFYSSAARDKHDVLPDNLIYLAAFLIKIGFISLRDLYPHLYPPDENMGETKELLEKEKLEREKAAKPGGGALNALAMAGALADDTVPAPHAAVRGLRDNASGRATPKAEAGTAEATAEDAEKEALPEPANQKVALVKSLLAIGCLPEALYILGRFPWLTDLVHELPDYIHRILHHMLTKVYEPARPLANRPGMNAARPHIGDPTGLPKGQLNLTPAPPTKTLRWANLDRPDYGDAVEYKFYWDDWTDNIPICQSVDDVFQLCSTFLNMTGVKIGRDSALLMKLARIGKKSLIDDPSEANYTRWIDLCKRLLVPALSLTKHNTGDVNEMFELLKLFPTSTRYSIYAEWHYGTTSRLPDIKSAFDLTKAETKDVLKRISKTNVRAMGKALSKVAFSSPGIVMQVAIHQMESYDNLIDVVVECVRYFSMLGYDVLTWCLMNALGGGGRNRVQADGMLTSPWLRALSTFAGSIFKRYSAMDPSPILQYVTNELRAGNSTDLEVLEQIITEMVGIKSDMTFNESQVLAMAGGPVLKAQTLISLLDERHKMEKPSRRLIKALIEPGLAGQLLISVAQESQMYAHHESTQDAPLKVLGNNMDKLYQVFNQYLETLRSTLSPDEFDAVVSDTVSLMGDFGLEPSIAFMIGRASIAHAIAESDAAKKAEQQARRSSQSAAANGDVSMADADEKDVKNEEATSPPTEEKPMLSLTETDAEMKSVAHANGVDTATPTPSPDTHWHPVLTPLIEKTRELLGDKLEQNISIPFYVTFWTLGLEDILVNTNSYDQELATQSHLINQINNDRGDVTGKGMQDKEKRKKAITELREKLTQEMKSQIGAYTQVRNRLNKEKDHWFTDFHNKVELLHTSLLQNCFLPRMMNSPLDAHYTYMMLKFLHNNGAPGFRTMHLLDRLLRKNQLSSLMFQCTPRESENFGRFLNEVLKELSSWHADKAAYEKNAFGAKKQLTGFARKLNPDNTPQTFLSYEEYRVLLYKWHSNLNAAFQMCFDSGEYMHIRNAIIVFKAIAQQFPVAEPMGKMILDAVTALSKADGRADLKLAAASTLGDIRKRQSSWVSKEHFTGVSIAQPPSIDKSDNIKKPDPNAKPVPSRAETPASRTSTPLNPTAQIFKAPPAPAQKAESEDGEIDDDKQAPGKAEAADDKPEALPERKAALKPLPRANEGQARAHTPSQRSDSRPSSTQPTRTPHSLPSKPELPPNARQPSGRGSAQLPPRHDSRERGHPPEYGRLDRPSEAMRSSASGMPREASPPLGARGGRSRQRSPEYPPRDDRRDHYGRPQPSAMPEPRMAERDQYGPARPHPGRTLLQENRGYPGGPSPMAPPSDRPGYDRTDRAERSDRPERADRERSDRQSMSRASSHSAQPPQPTVIVNPERLAMISGEVAPNDRRSRDSSRDDRRSRDSRPQSPKRPVDLPPPAPVREKEAPRRQPLDPNPFAAREAARAQPEKMERREEPPPTGPAAGRSGRGGRNDVPSKPNARDLFEPSSGSRRAVDTQMQDPNYGRLSSAPEPPSGPPLGPKGYGNNNPRNFSGQSVPNGRPGDARDVPHNAPQEPSSNRNRRPQQDRQGSQQSQFVVPPPPSGAPPQSVQPEVVGIHPSRLQILDIPPQAASTPTGPRMGMTNPSTPNTPSGPSSATSRAPAGPAGDRRNNGNGQDRRFAGLNDTLQSSNANGASIRGRAGGRQGQGPNSMMSASALPSPAATQSPAMPSPAIRNDFPTPTSSSRDQGGNRRHDDREQRDSRRHGRDGGESRHSNHGNHGHGAANLPPPPPPPPADDYRSHQPSSRAPRSSRGGNERDAYGGGRGTAPPTPTLSSVAQPPQGFAGPPPQQGDPSGYGGGSGRNRGFEGEDRGNDYHRRESRGDGGSGRRDDGSGGGHRRGGGGNDDGRRGQQGGEAQAQGQGRSERKRRGEEGDVLEDVEDGEEVVDDELEVVEGGGVEDELEVVDGGGDEVELEDDGEDVLELEDGEEVLEDEDDVEVLDTGVLELALELLRDKKDDDVVDGLEVADAVIIEAPVGVSQIVVFDME</sequence>
<evidence type="ECO:0000313" key="10">
    <source>
        <dbReference type="Proteomes" id="UP000779574"/>
    </source>
</evidence>
<dbReference type="GO" id="GO:0006406">
    <property type="term" value="P:mRNA export from nucleus"/>
    <property type="evidence" value="ECO:0007669"/>
    <property type="project" value="InterPro"/>
</dbReference>
<dbReference type="GO" id="GO:0000445">
    <property type="term" value="C:THO complex part of transcription export complex"/>
    <property type="evidence" value="ECO:0007669"/>
    <property type="project" value="TreeGrafter"/>
</dbReference>
<dbReference type="Pfam" id="PF11262">
    <property type="entry name" value="Tho2"/>
    <property type="match status" value="1"/>
</dbReference>
<comment type="caution">
    <text evidence="9">The sequence shown here is derived from an EMBL/GenBank/DDBJ whole genome shotgun (WGS) entry which is preliminary data.</text>
</comment>
<accession>A0A9P8JEQ3</accession>
<feature type="non-terminal residue" evidence="9">
    <location>
        <position position="1"/>
    </location>
</feature>
<feature type="compositionally biased region" description="Basic and acidic residues" evidence="5">
    <location>
        <begin position="1572"/>
        <end position="1582"/>
    </location>
</feature>
<feature type="compositionally biased region" description="Low complexity" evidence="5">
    <location>
        <begin position="2116"/>
        <end position="2135"/>
    </location>
</feature>
<feature type="compositionally biased region" description="Polar residues" evidence="5">
    <location>
        <begin position="2022"/>
        <end position="2034"/>
    </location>
</feature>
<comment type="similarity">
    <text evidence="2">Belongs to the THOC2 family.</text>
</comment>
<feature type="compositionally biased region" description="Pro residues" evidence="5">
    <location>
        <begin position="2007"/>
        <end position="2016"/>
    </location>
</feature>
<gene>
    <name evidence="9" type="ORF">KCU76_g1919</name>
</gene>
<feature type="region of interest" description="Disordered" evidence="5">
    <location>
        <begin position="1146"/>
        <end position="1192"/>
    </location>
</feature>
<reference evidence="9" key="2">
    <citation type="submission" date="2021-08" db="EMBL/GenBank/DDBJ databases">
        <authorList>
            <person name="Gostincar C."/>
            <person name="Sun X."/>
            <person name="Song Z."/>
            <person name="Gunde-Cimerman N."/>
        </authorList>
    </citation>
    <scope>NUCLEOTIDE SEQUENCE</scope>
    <source>
        <strain evidence="9">EXF-9911</strain>
    </source>
</reference>
<feature type="compositionally biased region" description="Low complexity" evidence="5">
    <location>
        <begin position="2183"/>
        <end position="2204"/>
    </location>
</feature>
<feature type="compositionally biased region" description="Basic and acidic residues" evidence="5">
    <location>
        <begin position="1918"/>
        <end position="1928"/>
    </location>
</feature>
<keyword evidence="4" id="KW-0539">Nucleus</keyword>
<organism evidence="9 10">
    <name type="scientific">Aureobasidium melanogenum</name>
    <name type="common">Aureobasidium pullulans var. melanogenum</name>
    <dbReference type="NCBI Taxonomy" id="46634"/>
    <lineage>
        <taxon>Eukaryota</taxon>
        <taxon>Fungi</taxon>
        <taxon>Dikarya</taxon>
        <taxon>Ascomycota</taxon>
        <taxon>Pezizomycotina</taxon>
        <taxon>Dothideomycetes</taxon>
        <taxon>Dothideomycetidae</taxon>
        <taxon>Dothideales</taxon>
        <taxon>Saccotheciaceae</taxon>
        <taxon>Aureobasidium</taxon>
    </lineage>
</organism>
<feature type="compositionally biased region" description="Polar residues" evidence="5">
    <location>
        <begin position="1668"/>
        <end position="1688"/>
    </location>
</feature>
<feature type="region of interest" description="Disordered" evidence="5">
    <location>
        <begin position="1565"/>
        <end position="2420"/>
    </location>
</feature>
<feature type="compositionally biased region" description="Pro residues" evidence="5">
    <location>
        <begin position="1814"/>
        <end position="1823"/>
    </location>
</feature>
<dbReference type="GO" id="GO:0006397">
    <property type="term" value="P:mRNA processing"/>
    <property type="evidence" value="ECO:0007669"/>
    <property type="project" value="InterPro"/>
</dbReference>
<feature type="compositionally biased region" description="Pro residues" evidence="5">
    <location>
        <begin position="111"/>
        <end position="126"/>
    </location>
</feature>
<feature type="domain" description="THO complex subunit 2 N-terminal" evidence="8">
    <location>
        <begin position="137"/>
        <end position="875"/>
    </location>
</feature>
<evidence type="ECO:0000256" key="3">
    <source>
        <dbReference type="ARBA" id="ARBA00019596"/>
    </source>
</evidence>
<feature type="compositionally biased region" description="Basic and acidic residues" evidence="5">
    <location>
        <begin position="2225"/>
        <end position="2250"/>
    </location>
</feature>
<feature type="compositionally biased region" description="Polar residues" evidence="5">
    <location>
        <begin position="1595"/>
        <end position="1606"/>
    </location>
</feature>
<feature type="compositionally biased region" description="Basic residues" evidence="5">
    <location>
        <begin position="1"/>
        <end position="10"/>
    </location>
</feature>
<dbReference type="Proteomes" id="UP000779574">
    <property type="component" value="Unassembled WGS sequence"/>
</dbReference>
<reference evidence="9" key="1">
    <citation type="journal article" date="2021" name="J Fungi (Basel)">
        <title>Virulence traits and population genomics of the black yeast Aureobasidium melanogenum.</title>
        <authorList>
            <person name="Cernosa A."/>
            <person name="Sun X."/>
            <person name="Gostincar C."/>
            <person name="Fang C."/>
            <person name="Gunde-Cimerman N."/>
            <person name="Song Z."/>
        </authorList>
    </citation>
    <scope>NUCLEOTIDE SEQUENCE</scope>
    <source>
        <strain evidence="9">EXF-9911</strain>
    </source>
</reference>
<dbReference type="EMBL" id="JAHFXF010000044">
    <property type="protein sequence ID" value="KAG9698914.1"/>
    <property type="molecule type" value="Genomic_DNA"/>
</dbReference>
<feature type="compositionally biased region" description="Polar residues" evidence="5">
    <location>
        <begin position="59"/>
        <end position="69"/>
    </location>
</feature>
<feature type="compositionally biased region" description="Basic and acidic residues" evidence="5">
    <location>
        <begin position="1629"/>
        <end position="1651"/>
    </location>
</feature>
<evidence type="ECO:0000259" key="8">
    <source>
        <dbReference type="Pfam" id="PF16134"/>
    </source>
</evidence>
<feature type="domain" description="THO complex subunitTHOC2 C-terminal" evidence="6">
    <location>
        <begin position="1243"/>
        <end position="1546"/>
    </location>
</feature>
<feature type="compositionally biased region" description="Basic and acidic residues" evidence="5">
    <location>
        <begin position="2143"/>
        <end position="2156"/>
    </location>
</feature>
<evidence type="ECO:0000256" key="1">
    <source>
        <dbReference type="ARBA" id="ARBA00004123"/>
    </source>
</evidence>
<feature type="compositionally biased region" description="Low complexity" evidence="5">
    <location>
        <begin position="2278"/>
        <end position="2289"/>
    </location>
</feature>
<dbReference type="InterPro" id="IPR021726">
    <property type="entry name" value="THO_THOC2_N"/>
</dbReference>
<feature type="region of interest" description="Disordered" evidence="5">
    <location>
        <begin position="584"/>
        <end position="614"/>
    </location>
</feature>
<evidence type="ECO:0000256" key="2">
    <source>
        <dbReference type="ARBA" id="ARBA00007857"/>
    </source>
</evidence>
<feature type="compositionally biased region" description="Basic and acidic residues" evidence="5">
    <location>
        <begin position="1712"/>
        <end position="1733"/>
    </location>
</feature>
<feature type="compositionally biased region" description="Low complexity" evidence="5">
    <location>
        <begin position="26"/>
        <end position="51"/>
    </location>
</feature>
<feature type="domain" description="THO complex subunitTHOC2 N-terminal" evidence="7">
    <location>
        <begin position="877"/>
        <end position="952"/>
    </location>
</feature>
<feature type="compositionally biased region" description="Basic and acidic residues" evidence="5">
    <location>
        <begin position="1938"/>
        <end position="1953"/>
    </location>
</feature>
<feature type="compositionally biased region" description="Basic and acidic residues" evidence="5">
    <location>
        <begin position="1765"/>
        <end position="1775"/>
    </location>
</feature>
<dbReference type="GO" id="GO:0003729">
    <property type="term" value="F:mRNA binding"/>
    <property type="evidence" value="ECO:0007669"/>
    <property type="project" value="TreeGrafter"/>
</dbReference>
<dbReference type="InterPro" id="IPR032302">
    <property type="entry name" value="THOC2_N"/>
</dbReference>
<evidence type="ECO:0000313" key="9">
    <source>
        <dbReference type="EMBL" id="KAG9698914.1"/>
    </source>
</evidence>
<proteinExistence type="inferred from homology"/>
<dbReference type="InterPro" id="IPR040007">
    <property type="entry name" value="Tho2"/>
</dbReference>
<evidence type="ECO:0000256" key="5">
    <source>
        <dbReference type="SAM" id="MobiDB-lite"/>
    </source>
</evidence>
<evidence type="ECO:0000259" key="6">
    <source>
        <dbReference type="Pfam" id="PF11262"/>
    </source>
</evidence>
<dbReference type="InterPro" id="IPR021418">
    <property type="entry name" value="THO_THOC2_C"/>
</dbReference>
<dbReference type="OrthoDB" id="29024at2759"/>
<feature type="compositionally biased region" description="Basic and acidic residues" evidence="5">
    <location>
        <begin position="11"/>
        <end position="25"/>
    </location>
</feature>
<feature type="compositionally biased region" description="Polar residues" evidence="5">
    <location>
        <begin position="1852"/>
        <end position="1861"/>
    </location>
</feature>
<feature type="region of interest" description="Disordered" evidence="5">
    <location>
        <begin position="1"/>
        <end position="126"/>
    </location>
</feature>
<feature type="compositionally biased region" description="Basic and acidic residues" evidence="5">
    <location>
        <begin position="1173"/>
        <end position="1189"/>
    </location>
</feature>
<feature type="compositionally biased region" description="Low complexity" evidence="5">
    <location>
        <begin position="2063"/>
        <end position="2073"/>
    </location>
</feature>
<dbReference type="PANTHER" id="PTHR21597">
    <property type="entry name" value="THO2 PROTEIN"/>
    <property type="match status" value="1"/>
</dbReference>
<dbReference type="Pfam" id="PF11732">
    <property type="entry name" value="Thoc2"/>
    <property type="match status" value="1"/>
</dbReference>
<dbReference type="PANTHER" id="PTHR21597:SF0">
    <property type="entry name" value="THO COMPLEX SUBUNIT 2"/>
    <property type="match status" value="1"/>
</dbReference>
<feature type="compositionally biased region" description="Basic and acidic residues" evidence="5">
    <location>
        <begin position="1883"/>
        <end position="1902"/>
    </location>
</feature>
<feature type="compositionally biased region" description="Basic and acidic residues" evidence="5">
    <location>
        <begin position="2341"/>
        <end position="2369"/>
    </location>
</feature>
<dbReference type="Pfam" id="PF16134">
    <property type="entry name" value="THOC2_N"/>
    <property type="match status" value="1"/>
</dbReference>
<feature type="compositionally biased region" description="Acidic residues" evidence="5">
    <location>
        <begin position="2410"/>
        <end position="2420"/>
    </location>
</feature>
<feature type="compositionally biased region" description="Pro residues" evidence="5">
    <location>
        <begin position="2263"/>
        <end position="2272"/>
    </location>
</feature>
<comment type="subcellular location">
    <subcellularLocation>
        <location evidence="1">Nucleus</location>
    </subcellularLocation>
</comment>
<feature type="compositionally biased region" description="Polar residues" evidence="5">
    <location>
        <begin position="2215"/>
        <end position="2224"/>
    </location>
</feature>